<evidence type="ECO:0000313" key="3">
    <source>
        <dbReference type="EMBL" id="QNH00288.1"/>
    </source>
</evidence>
<proteinExistence type="predicted"/>
<evidence type="ECO:0000256" key="1">
    <source>
        <dbReference type="SAM" id="Coils"/>
    </source>
</evidence>
<reference evidence="3 4" key="1">
    <citation type="journal article" date="2020" name="Microbiol. Resour. Announc.">
        <title>Complete genome sequences of four natural Pseudomonas isolates that catabolize a wide range of aromatic compounds relevant to lignin valorization.</title>
        <authorList>
            <person name="Hatmaker E.A."/>
            <person name="Presley G."/>
            <person name="Cannon O."/>
            <person name="Guss A.M."/>
            <person name="Elkins J.G."/>
        </authorList>
    </citation>
    <scope>NUCLEOTIDE SEQUENCE [LARGE SCALE GENOMIC DNA]</scope>
    <source>
        <strain evidence="3 4">B10D7D</strain>
    </source>
</reference>
<keyword evidence="4" id="KW-1185">Reference proteome</keyword>
<dbReference type="Proteomes" id="UP000515254">
    <property type="component" value="Chromosome"/>
</dbReference>
<accession>A0ABX6SER6</accession>
<name>A0ABX6SER6_9PSED</name>
<sequence length="162" mass="18763">MINHNILPKPTQMDLLIDVYKEEVKNGAEVESLIDELMHYNSHKHEIRNLETKLTEANLSELVKEAEELKQLISMLILKNQNYKSAQKIITLLLDEVASIFNSKIKPHITCEITKSAAESLIAEHLETEVRKHLGENVLEIYNRQIKGMLYFLTGNCHLEWK</sequence>
<dbReference type="InterPro" id="IPR023378">
    <property type="entry name" value="YheA/YmcA-like_dom_sf"/>
</dbReference>
<dbReference type="InterPro" id="IPR046911">
    <property type="entry name" value="ABC-3C_CTD9"/>
</dbReference>
<organism evidence="3 4">
    <name type="scientific">Pseudomonas sediminis</name>
    <dbReference type="NCBI Taxonomy" id="1691904"/>
    <lineage>
        <taxon>Bacteria</taxon>
        <taxon>Pseudomonadati</taxon>
        <taxon>Pseudomonadota</taxon>
        <taxon>Gammaproteobacteria</taxon>
        <taxon>Pseudomonadales</taxon>
        <taxon>Pseudomonadaceae</taxon>
        <taxon>Pseudomonas</taxon>
    </lineage>
</organism>
<feature type="coiled-coil region" evidence="1">
    <location>
        <begin position="40"/>
        <end position="79"/>
    </location>
</feature>
<dbReference type="EMBL" id="CP060009">
    <property type="protein sequence ID" value="QNH00288.1"/>
    <property type="molecule type" value="Genomic_DNA"/>
</dbReference>
<protein>
    <recommendedName>
        <fullName evidence="2">ABC-three component systems C-terminal domain-containing protein</fullName>
    </recommendedName>
</protein>
<evidence type="ECO:0000259" key="2">
    <source>
        <dbReference type="Pfam" id="PF20285"/>
    </source>
</evidence>
<gene>
    <name evidence="3" type="ORF">HNQ25_18610</name>
</gene>
<dbReference type="RefSeq" id="WP_179545574.1">
    <property type="nucleotide sequence ID" value="NZ_CP060009.1"/>
</dbReference>
<keyword evidence="1" id="KW-0175">Coiled coil</keyword>
<evidence type="ECO:0000313" key="4">
    <source>
        <dbReference type="Proteomes" id="UP000515254"/>
    </source>
</evidence>
<feature type="domain" description="ABC-three component systems C-terminal" evidence="2">
    <location>
        <begin position="50"/>
        <end position="161"/>
    </location>
</feature>
<dbReference type="Pfam" id="PF20285">
    <property type="entry name" value="CTD9"/>
    <property type="match status" value="1"/>
</dbReference>
<dbReference type="Gene3D" id="1.20.1500.10">
    <property type="entry name" value="YheA/YmcA-like"/>
    <property type="match status" value="1"/>
</dbReference>